<feature type="domain" description="PIN" evidence="2">
    <location>
        <begin position="8"/>
        <end position="129"/>
    </location>
</feature>
<organism evidence="3 4">
    <name type="scientific">Hassallia byssoidea VB512170</name>
    <dbReference type="NCBI Taxonomy" id="1304833"/>
    <lineage>
        <taxon>Bacteria</taxon>
        <taxon>Bacillati</taxon>
        <taxon>Cyanobacteriota</taxon>
        <taxon>Cyanophyceae</taxon>
        <taxon>Nostocales</taxon>
        <taxon>Tolypothrichaceae</taxon>
        <taxon>Hassallia</taxon>
    </lineage>
</organism>
<gene>
    <name evidence="3" type="ORF">PI95_005865</name>
</gene>
<evidence type="ECO:0000259" key="2">
    <source>
        <dbReference type="Pfam" id="PF01850"/>
    </source>
</evidence>
<keyword evidence="1" id="KW-0460">Magnesium</keyword>
<dbReference type="Gene3D" id="3.40.50.1010">
    <property type="entry name" value="5'-nuclease"/>
    <property type="match status" value="1"/>
</dbReference>
<accession>A0A846H688</accession>
<sequence length="150" mass="16308">MTTPFRCVVDANVGIKQFIPDPLTPKVNQLFAHLSNPQTQIFVPDLFYIECGNILWKYVRAGLYAVADVPADLASLKAFPLRVVSTADLMADAVSIALAHGISAYDASYVALSQQVNATLLTLDQKLVKALATTSYDVVSFNDFEVPLLS</sequence>
<evidence type="ECO:0000313" key="3">
    <source>
        <dbReference type="EMBL" id="NEU72110.1"/>
    </source>
</evidence>
<dbReference type="AlphaFoldDB" id="A0A846H688"/>
<dbReference type="Proteomes" id="UP000031549">
    <property type="component" value="Unassembled WGS sequence"/>
</dbReference>
<name>A0A846H688_9CYAN</name>
<reference evidence="3 4" key="1">
    <citation type="journal article" date="2015" name="Genome Announc.">
        <title>Draft Genome Sequence of Cyanobacterium Hassallia byssoidea Strain VB512170, Isolated from Monuments in India.</title>
        <authorList>
            <person name="Singh D."/>
            <person name="Chandrababunaidu M.M."/>
            <person name="Panda A."/>
            <person name="Sen D."/>
            <person name="Bhattacharyya S."/>
            <person name="Adhikary S.P."/>
            <person name="Tripathy S."/>
        </authorList>
    </citation>
    <scope>NUCLEOTIDE SEQUENCE [LARGE SCALE GENOMIC DNA]</scope>
    <source>
        <strain evidence="3 4">VB512170</strain>
    </source>
</reference>
<proteinExistence type="predicted"/>
<dbReference type="SUPFAM" id="SSF88723">
    <property type="entry name" value="PIN domain-like"/>
    <property type="match status" value="1"/>
</dbReference>
<evidence type="ECO:0000256" key="1">
    <source>
        <dbReference type="ARBA" id="ARBA00022842"/>
    </source>
</evidence>
<dbReference type="Pfam" id="PF01850">
    <property type="entry name" value="PIN"/>
    <property type="match status" value="1"/>
</dbReference>
<dbReference type="InterPro" id="IPR044153">
    <property type="entry name" value="PIN_Pae0151-like"/>
</dbReference>
<dbReference type="RefSeq" id="WP_039753628.1">
    <property type="nucleotide sequence ID" value="NZ_JTCM02000007.1"/>
</dbReference>
<dbReference type="CDD" id="cd09873">
    <property type="entry name" value="PIN_Pae0151-like"/>
    <property type="match status" value="1"/>
</dbReference>
<dbReference type="PANTHER" id="PTHR35901">
    <property type="entry name" value="RIBONUCLEASE VAPC3"/>
    <property type="match status" value="1"/>
</dbReference>
<dbReference type="InterPro" id="IPR051619">
    <property type="entry name" value="TypeII_TA_RNase_PINc/VapC"/>
</dbReference>
<dbReference type="PANTHER" id="PTHR35901:SF1">
    <property type="entry name" value="EXONUCLEASE VAPC9"/>
    <property type="match status" value="1"/>
</dbReference>
<dbReference type="InterPro" id="IPR002716">
    <property type="entry name" value="PIN_dom"/>
</dbReference>
<dbReference type="EMBL" id="JTCM02000007">
    <property type="protein sequence ID" value="NEU72110.1"/>
    <property type="molecule type" value="Genomic_DNA"/>
</dbReference>
<dbReference type="InterPro" id="IPR029060">
    <property type="entry name" value="PIN-like_dom_sf"/>
</dbReference>
<protein>
    <submittedName>
        <fullName evidence="3">Type II toxin-antitoxin system VapC family toxin</fullName>
    </submittedName>
</protein>
<comment type="caution">
    <text evidence="3">The sequence shown here is derived from an EMBL/GenBank/DDBJ whole genome shotgun (WGS) entry which is preliminary data.</text>
</comment>
<keyword evidence="4" id="KW-1185">Reference proteome</keyword>
<evidence type="ECO:0000313" key="4">
    <source>
        <dbReference type="Proteomes" id="UP000031549"/>
    </source>
</evidence>